<dbReference type="EMBL" id="BAABKP010000001">
    <property type="protein sequence ID" value="GAA4789418.1"/>
    <property type="molecule type" value="Genomic_DNA"/>
</dbReference>
<keyword evidence="1" id="KW-0472">Membrane</keyword>
<keyword evidence="1" id="KW-1133">Transmembrane helix</keyword>
<comment type="caution">
    <text evidence="2">The sequence shown here is derived from an EMBL/GenBank/DDBJ whole genome shotgun (WGS) entry which is preliminary data.</text>
</comment>
<feature type="transmembrane region" description="Helical" evidence="1">
    <location>
        <begin position="312"/>
        <end position="332"/>
    </location>
</feature>
<feature type="transmembrane region" description="Helical" evidence="1">
    <location>
        <begin position="352"/>
        <end position="371"/>
    </location>
</feature>
<accession>A0ABP9B3F1</accession>
<feature type="transmembrane region" description="Helical" evidence="1">
    <location>
        <begin position="183"/>
        <end position="209"/>
    </location>
</feature>
<dbReference type="InterPro" id="IPR018650">
    <property type="entry name" value="STSV1_Orf64"/>
</dbReference>
<protein>
    <submittedName>
        <fullName evidence="2">DUF2079 domain-containing protein</fullName>
    </submittedName>
</protein>
<feature type="transmembrane region" description="Helical" evidence="1">
    <location>
        <begin position="255"/>
        <end position="274"/>
    </location>
</feature>
<evidence type="ECO:0000313" key="3">
    <source>
        <dbReference type="Proteomes" id="UP001500187"/>
    </source>
</evidence>
<feature type="transmembrane region" description="Helical" evidence="1">
    <location>
        <begin position="153"/>
        <end position="171"/>
    </location>
</feature>
<evidence type="ECO:0000313" key="2">
    <source>
        <dbReference type="EMBL" id="GAA4789418.1"/>
    </source>
</evidence>
<feature type="transmembrane region" description="Helical" evidence="1">
    <location>
        <begin position="17"/>
        <end position="36"/>
    </location>
</feature>
<name>A0ABP9B3F1_9MICC</name>
<proteinExistence type="predicted"/>
<keyword evidence="3" id="KW-1185">Reference proteome</keyword>
<gene>
    <name evidence="2" type="ORF">GCM10023352_04140</name>
</gene>
<organism evidence="2 3">
    <name type="scientific">Rothia endophytica</name>
    <dbReference type="NCBI Taxonomy" id="1324766"/>
    <lineage>
        <taxon>Bacteria</taxon>
        <taxon>Bacillati</taxon>
        <taxon>Actinomycetota</taxon>
        <taxon>Actinomycetes</taxon>
        <taxon>Micrococcales</taxon>
        <taxon>Micrococcaceae</taxon>
        <taxon>Rothia</taxon>
    </lineage>
</organism>
<dbReference type="Proteomes" id="UP001500187">
    <property type="component" value="Unassembled WGS sequence"/>
</dbReference>
<dbReference type="Pfam" id="PF09852">
    <property type="entry name" value="DUF2079"/>
    <property type="match status" value="1"/>
</dbReference>
<sequence length="525" mass="57307">MAPLALLPETHRTRARALAAALALVVFALYSLYSWFQWRHFVIPSWDLGIFAQLAKAYANSQAPIVPIKGEGFNLLGDHFHPITLLLTPFYYVWPNPATLLYVQNALIALSVYLLVRFAQQVLPSVSALCLGAAYALSFGVQQAVSVQFHEVAFALPLLVMSLGYLVISRVTDQPAKALRRAVYWAAPLVFVKEDIGITVTAIGLVALLRTGWLRQATDLVFPSASKDPTTVRQRLRTALSSWVSTPTVAETSVLALWGLTWSLLAVGLILPYFNTGGIFDYSDKLDVGAAIGNPLGALAQFFYPWQKSASLGLIMLVGVLAWVASPLALIALPTLLWRFLSPQEGYWLSTWHYSLVLMPIVFLALLDVCARPQRTEGGGTGRSARFRQSYSRLAPQILPALALAVAVALTPQQPLWQLTDPSFATSQLSASDAAKYKVLASIPEGTTVAADLSVLTYLVEPNTVYWIGHEGKPAPDYVVIDRLGSAWNGKAPTDIAAYASERYQATYLPHHSVGTIDVVRKISD</sequence>
<feature type="transmembrane region" description="Helical" evidence="1">
    <location>
        <begin position="123"/>
        <end position="141"/>
    </location>
</feature>
<reference evidence="3" key="1">
    <citation type="journal article" date="2019" name="Int. J. Syst. Evol. Microbiol.">
        <title>The Global Catalogue of Microorganisms (GCM) 10K type strain sequencing project: providing services to taxonomists for standard genome sequencing and annotation.</title>
        <authorList>
            <consortium name="The Broad Institute Genomics Platform"/>
            <consortium name="The Broad Institute Genome Sequencing Center for Infectious Disease"/>
            <person name="Wu L."/>
            <person name="Ma J."/>
        </authorList>
    </citation>
    <scope>NUCLEOTIDE SEQUENCE [LARGE SCALE GENOMIC DNA]</scope>
    <source>
        <strain evidence="3">JCM 18541</strain>
    </source>
</reference>
<feature type="transmembrane region" description="Helical" evidence="1">
    <location>
        <begin position="99"/>
        <end position="116"/>
    </location>
</feature>
<evidence type="ECO:0000256" key="1">
    <source>
        <dbReference type="SAM" id="Phobius"/>
    </source>
</evidence>
<keyword evidence="1" id="KW-0812">Transmembrane</keyword>
<dbReference type="RefSeq" id="WP_345444144.1">
    <property type="nucleotide sequence ID" value="NZ_BAABKP010000001.1"/>
</dbReference>